<dbReference type="InterPro" id="IPR050490">
    <property type="entry name" value="Bact_solute-bd_prot1"/>
</dbReference>
<dbReference type="RefSeq" id="WP_235120933.1">
    <property type="nucleotide sequence ID" value="NZ_CP090978.1"/>
</dbReference>
<proteinExistence type="predicted"/>
<organism evidence="2 3">
    <name type="scientific">Paenibacillus hexagrammi</name>
    <dbReference type="NCBI Taxonomy" id="2908839"/>
    <lineage>
        <taxon>Bacteria</taxon>
        <taxon>Bacillati</taxon>
        <taxon>Bacillota</taxon>
        <taxon>Bacilli</taxon>
        <taxon>Bacillales</taxon>
        <taxon>Paenibacillaceae</taxon>
        <taxon>Paenibacillus</taxon>
    </lineage>
</organism>
<accession>A0ABY3SMB5</accession>
<reference evidence="2 3" key="1">
    <citation type="journal article" date="2024" name="Int. J. Syst. Evol. Microbiol.">
        <title>Paenibacillus hexagrammi sp. nov., a novel bacterium isolated from the gut content of Hexagrammos agrammus.</title>
        <authorList>
            <person name="Jung H.K."/>
            <person name="Kim D.G."/>
            <person name="Zin H."/>
            <person name="Park J."/>
            <person name="Jung H."/>
            <person name="Kim Y.O."/>
            <person name="Kong H.J."/>
            <person name="Kim J.W."/>
            <person name="Kim Y.S."/>
        </authorList>
    </citation>
    <scope>NUCLEOTIDE SEQUENCE [LARGE SCALE GENOMIC DNA]</scope>
    <source>
        <strain evidence="2 3">YPD9-1</strain>
    </source>
</reference>
<sequence length="465" mass="51200">MKKKLWSSVVASGLVLSVVAGCSSAPSNNSASTPAATGGQATSASKEQVNLRLYAFDGRDTTYNWTPTIAAFEKANPGIKVELVGLSEKGDTQEATKKLDLAAASGETMDIVMFSDPASYAQRVNLGMAAPIDEFIAKDGNYKEEEEYKVDTHLNGKVYALPGKFNPWYVLLNKDHLDEAGLKVPTDWTWDDFADYAKKLTKGEGTSKRYGTYFHGPQNGGWLEYLKLAMENQPQDSDILKADGTSNLDSPNFKKTLELRVKMEKEDKSAVPYADMISQKLAYRTQFFNQSASMLAIGSWMNTELGGTEKVPLNFNVAVAPFPKNNASDPIGYTPVTTDFVSVAASSKHKEEAYKFVRWYTTEGQLVQGKNVPSWSKVKSEDLTKIIDTILSATKNPEKVDKASLIKTLQVSKASQMVPAASYQAEVYKALNEEFEKLIFGKQDIDTTVKNSQDRTNQIIAANKK</sequence>
<dbReference type="PANTHER" id="PTHR43649:SF12">
    <property type="entry name" value="DIACETYLCHITOBIOSE BINDING PROTEIN DASA"/>
    <property type="match status" value="1"/>
</dbReference>
<gene>
    <name evidence="2" type="ORF">L0M14_03880</name>
</gene>
<dbReference type="InterPro" id="IPR006059">
    <property type="entry name" value="SBP"/>
</dbReference>
<dbReference type="Gene3D" id="3.40.190.10">
    <property type="entry name" value="Periplasmic binding protein-like II"/>
    <property type="match status" value="1"/>
</dbReference>
<feature type="chain" id="PRO_5046682045" evidence="1">
    <location>
        <begin position="21"/>
        <end position="465"/>
    </location>
</feature>
<dbReference type="SUPFAM" id="SSF53850">
    <property type="entry name" value="Periplasmic binding protein-like II"/>
    <property type="match status" value="1"/>
</dbReference>
<keyword evidence="1" id="KW-0732">Signal</keyword>
<dbReference type="PROSITE" id="PS51257">
    <property type="entry name" value="PROKAR_LIPOPROTEIN"/>
    <property type="match status" value="1"/>
</dbReference>
<dbReference type="PANTHER" id="PTHR43649">
    <property type="entry name" value="ARABINOSE-BINDING PROTEIN-RELATED"/>
    <property type="match status" value="1"/>
</dbReference>
<keyword evidence="3" id="KW-1185">Reference proteome</keyword>
<evidence type="ECO:0000313" key="3">
    <source>
        <dbReference type="Proteomes" id="UP001649230"/>
    </source>
</evidence>
<evidence type="ECO:0000313" key="2">
    <source>
        <dbReference type="EMBL" id="UJF34359.1"/>
    </source>
</evidence>
<dbReference type="CDD" id="cd13585">
    <property type="entry name" value="PBP2_TMBP_like"/>
    <property type="match status" value="1"/>
</dbReference>
<evidence type="ECO:0000256" key="1">
    <source>
        <dbReference type="SAM" id="SignalP"/>
    </source>
</evidence>
<dbReference type="Pfam" id="PF01547">
    <property type="entry name" value="SBP_bac_1"/>
    <property type="match status" value="1"/>
</dbReference>
<protein>
    <submittedName>
        <fullName evidence="2">Sugar ABC transporter substrate-binding protein</fullName>
    </submittedName>
</protein>
<dbReference type="EMBL" id="CP090978">
    <property type="protein sequence ID" value="UJF34359.1"/>
    <property type="molecule type" value="Genomic_DNA"/>
</dbReference>
<name>A0ABY3SMB5_9BACL</name>
<dbReference type="Proteomes" id="UP001649230">
    <property type="component" value="Chromosome"/>
</dbReference>
<feature type="signal peptide" evidence="1">
    <location>
        <begin position="1"/>
        <end position="20"/>
    </location>
</feature>